<dbReference type="Proteomes" id="UP000018198">
    <property type="component" value="Unassembled WGS sequence"/>
</dbReference>
<evidence type="ECO:0000313" key="2">
    <source>
        <dbReference type="Proteomes" id="UP000018198"/>
    </source>
</evidence>
<evidence type="ECO:0000313" key="1">
    <source>
        <dbReference type="EMBL" id="CCQ60768.1"/>
    </source>
</evidence>
<reference evidence="1 2" key="1">
    <citation type="submission" date="2013-01" db="EMBL/GenBank/DDBJ databases">
        <authorList>
            <person name="Bench S."/>
        </authorList>
    </citation>
    <scope>NUCLEOTIDE SEQUENCE [LARGE SCALE GENOMIC DNA]</scope>
    <source>
        <strain evidence="1 2">WH 0401</strain>
    </source>
</reference>
<dbReference type="AlphaFoldDB" id="T2J4E9"/>
<gene>
    <name evidence="1" type="ORF">CWATWH0401_4478</name>
</gene>
<dbReference type="EMBL" id="CAQM01000200">
    <property type="protein sequence ID" value="CCQ60768.1"/>
    <property type="molecule type" value="Genomic_DNA"/>
</dbReference>
<reference evidence="1 2" key="2">
    <citation type="submission" date="2013-09" db="EMBL/GenBank/DDBJ databases">
        <title>Whole genome comparison of six Crocosphaera watsonii strains with differing phenotypes.</title>
        <authorList>
            <person name="Bench S.R."/>
            <person name="Heller P."/>
            <person name="Frank I."/>
            <person name="Arciniega M."/>
            <person name="Shilova I.N."/>
            <person name="Zehr J.P."/>
        </authorList>
    </citation>
    <scope>NUCLEOTIDE SEQUENCE [LARGE SCALE GENOMIC DNA]</scope>
    <source>
        <strain evidence="1 2">WH 0401</strain>
    </source>
</reference>
<comment type="caution">
    <text evidence="1">The sequence shown here is derived from an EMBL/GenBank/DDBJ whole genome shotgun (WGS) entry which is preliminary data.</text>
</comment>
<name>T2J4E9_CROWT</name>
<accession>T2J4E9</accession>
<proteinExistence type="predicted"/>
<dbReference type="RefSeq" id="WP_021834934.1">
    <property type="nucleotide sequence ID" value="NZ_CAQM01000200.1"/>
</dbReference>
<organism evidence="1 2">
    <name type="scientific">Crocosphaera watsonii WH 0401</name>
    <dbReference type="NCBI Taxonomy" id="555881"/>
    <lineage>
        <taxon>Bacteria</taxon>
        <taxon>Bacillati</taxon>
        <taxon>Cyanobacteriota</taxon>
        <taxon>Cyanophyceae</taxon>
        <taxon>Oscillatoriophycideae</taxon>
        <taxon>Chroococcales</taxon>
        <taxon>Aphanothecaceae</taxon>
        <taxon>Crocosphaera</taxon>
    </lineage>
</organism>
<protein>
    <submittedName>
        <fullName evidence="1">Cadherin</fullName>
    </submittedName>
</protein>
<sequence>MTSANNQSTTPDAGNSLGEAQDLGLFSYSITDPLTIPILTKFSESVGGDDSDDYFQFSLDNTAGVSV</sequence>